<organism evidence="2 3">
    <name type="scientific">Chlamydomonas incerta</name>
    <dbReference type="NCBI Taxonomy" id="51695"/>
    <lineage>
        <taxon>Eukaryota</taxon>
        <taxon>Viridiplantae</taxon>
        <taxon>Chlorophyta</taxon>
        <taxon>core chlorophytes</taxon>
        <taxon>Chlorophyceae</taxon>
        <taxon>CS clade</taxon>
        <taxon>Chlamydomonadales</taxon>
        <taxon>Chlamydomonadaceae</taxon>
        <taxon>Chlamydomonas</taxon>
    </lineage>
</organism>
<dbReference type="PANTHER" id="PTHR31385:SF1">
    <property type="entry name" value="PUTATIVE (DUF220)-RELATED"/>
    <property type="match status" value="1"/>
</dbReference>
<name>A0A835WAQ0_CHLIN</name>
<evidence type="ECO:0000313" key="2">
    <source>
        <dbReference type="EMBL" id="KAG2443906.1"/>
    </source>
</evidence>
<evidence type="ECO:0000256" key="1">
    <source>
        <dbReference type="SAM" id="MobiDB-lite"/>
    </source>
</evidence>
<feature type="compositionally biased region" description="Acidic residues" evidence="1">
    <location>
        <begin position="298"/>
        <end position="311"/>
    </location>
</feature>
<proteinExistence type="predicted"/>
<feature type="compositionally biased region" description="Basic and acidic residues" evidence="1">
    <location>
        <begin position="312"/>
        <end position="338"/>
    </location>
</feature>
<evidence type="ECO:0000313" key="3">
    <source>
        <dbReference type="Proteomes" id="UP000650467"/>
    </source>
</evidence>
<evidence type="ECO:0008006" key="4">
    <source>
        <dbReference type="Google" id="ProtNLM"/>
    </source>
</evidence>
<feature type="region of interest" description="Disordered" evidence="1">
    <location>
        <begin position="298"/>
        <end position="342"/>
    </location>
</feature>
<dbReference type="OrthoDB" id="530906at2759"/>
<comment type="caution">
    <text evidence="2">The sequence shown here is derived from an EMBL/GenBank/DDBJ whole genome shotgun (WGS) entry which is preliminary data.</text>
</comment>
<gene>
    <name evidence="2" type="ORF">HXX76_002246</name>
</gene>
<keyword evidence="3" id="KW-1185">Reference proteome</keyword>
<dbReference type="Proteomes" id="UP000650467">
    <property type="component" value="Unassembled WGS sequence"/>
</dbReference>
<dbReference type="AlphaFoldDB" id="A0A835WAQ0"/>
<dbReference type="EMBL" id="JAEHOC010000003">
    <property type="protein sequence ID" value="KAG2443906.1"/>
    <property type="molecule type" value="Genomic_DNA"/>
</dbReference>
<accession>A0A835WAQ0</accession>
<sequence>MSPSTSIGAEATAGEAIAGVPSAAPEAEMQNLSVEHAVVDEGVKHQVEEELKANPGAEKVMELPPAPKGLAGTSAAKGKNYSVTVSNKAGYMCHVHVVANWDVPPEVPFAIFTHPDNSRLFRDIQRVGRRQVIKTEPAYKEVQVEQLGDIQILWIHRTYSTWLQVIEDSRDPDCLRTKFELLRSDVLGRFSGEWELRAVRDPASGKVVGCRGELTQDVLPKGMPAFMARLPVLGGVLRGISVRAVTRVMDDINIAMDKIRAGHAAGRSTGAMMKELCGEAAEAGCANGAVSSFAFDAADGESDGEEEEQQKEEESEKAEQPEGEKVAEQEKEAGEGKLEAAPMVTMAEGKAVAAPTVTAVAVTADSAGH</sequence>
<dbReference type="PANTHER" id="PTHR31385">
    <property type="entry name" value="PUTATIVE (DUF220)-RELATED"/>
    <property type="match status" value="1"/>
</dbReference>
<reference evidence="2" key="1">
    <citation type="journal article" date="2020" name="bioRxiv">
        <title>Comparative genomics of Chlamydomonas.</title>
        <authorList>
            <person name="Craig R.J."/>
            <person name="Hasan A.R."/>
            <person name="Ness R.W."/>
            <person name="Keightley P.D."/>
        </authorList>
    </citation>
    <scope>NUCLEOTIDE SEQUENCE</scope>
    <source>
        <strain evidence="2">SAG 7.73</strain>
    </source>
</reference>
<protein>
    <recommendedName>
        <fullName evidence="4">Coenzyme Q-binding protein COQ10 START domain-containing protein</fullName>
    </recommendedName>
</protein>